<name>A0A9W6J6U0_9HYPH</name>
<dbReference type="InterPro" id="IPR000326">
    <property type="entry name" value="PAP2/HPO"/>
</dbReference>
<protein>
    <submittedName>
        <fullName evidence="9">Membrane protein</fullName>
    </submittedName>
</protein>
<keyword evidence="5 7" id="KW-1133">Transmembrane helix</keyword>
<reference evidence="9" key="2">
    <citation type="submission" date="2023-01" db="EMBL/GenBank/DDBJ databases">
        <authorList>
            <person name="Sun Q."/>
            <person name="Evtushenko L."/>
        </authorList>
    </citation>
    <scope>NUCLEOTIDE SEQUENCE</scope>
    <source>
        <strain evidence="9">VKM B-2484</strain>
    </source>
</reference>
<evidence type="ECO:0000256" key="6">
    <source>
        <dbReference type="ARBA" id="ARBA00023136"/>
    </source>
</evidence>
<evidence type="ECO:0000313" key="10">
    <source>
        <dbReference type="Proteomes" id="UP001143370"/>
    </source>
</evidence>
<feature type="transmembrane region" description="Helical" evidence="7">
    <location>
        <begin position="180"/>
        <end position="198"/>
    </location>
</feature>
<dbReference type="Pfam" id="PF09335">
    <property type="entry name" value="VTT_dom"/>
    <property type="match status" value="1"/>
</dbReference>
<evidence type="ECO:0000313" key="9">
    <source>
        <dbReference type="EMBL" id="GLK70280.1"/>
    </source>
</evidence>
<keyword evidence="4 7" id="KW-0812">Transmembrane</keyword>
<comment type="similarity">
    <text evidence="2">Belongs to the DedA family.</text>
</comment>
<dbReference type="CDD" id="cd03392">
    <property type="entry name" value="PAP2_like_2"/>
    <property type="match status" value="1"/>
</dbReference>
<evidence type="ECO:0000256" key="7">
    <source>
        <dbReference type="SAM" id="Phobius"/>
    </source>
</evidence>
<dbReference type="Pfam" id="PF01569">
    <property type="entry name" value="PAP2"/>
    <property type="match status" value="1"/>
</dbReference>
<evidence type="ECO:0000259" key="8">
    <source>
        <dbReference type="SMART" id="SM00014"/>
    </source>
</evidence>
<dbReference type="EMBL" id="BSFJ01000002">
    <property type="protein sequence ID" value="GLK70280.1"/>
    <property type="molecule type" value="Genomic_DNA"/>
</dbReference>
<dbReference type="InterPro" id="IPR032818">
    <property type="entry name" value="DedA-like"/>
</dbReference>
<dbReference type="InterPro" id="IPR036938">
    <property type="entry name" value="PAP2/HPO_sf"/>
</dbReference>
<feature type="transmembrane region" description="Helical" evidence="7">
    <location>
        <begin position="152"/>
        <end position="174"/>
    </location>
</feature>
<dbReference type="InterPro" id="IPR025902">
    <property type="entry name" value="LssY-like-C_dom"/>
</dbReference>
<evidence type="ECO:0000256" key="4">
    <source>
        <dbReference type="ARBA" id="ARBA00022692"/>
    </source>
</evidence>
<keyword evidence="6 7" id="KW-0472">Membrane</keyword>
<feature type="transmembrane region" description="Helical" evidence="7">
    <location>
        <begin position="398"/>
        <end position="417"/>
    </location>
</feature>
<comment type="subcellular location">
    <subcellularLocation>
        <location evidence="1">Cell membrane</location>
        <topology evidence="1">Multi-pass membrane protein</topology>
    </subcellularLocation>
</comment>
<proteinExistence type="inferred from homology"/>
<evidence type="ECO:0000256" key="5">
    <source>
        <dbReference type="ARBA" id="ARBA00022989"/>
    </source>
</evidence>
<dbReference type="RefSeq" id="WP_246544819.1">
    <property type="nucleotide sequence ID" value="NZ_BSFJ01000002.1"/>
</dbReference>
<keyword evidence="3" id="KW-1003">Cell membrane</keyword>
<evidence type="ECO:0000256" key="2">
    <source>
        <dbReference type="ARBA" id="ARBA00010792"/>
    </source>
</evidence>
<evidence type="ECO:0000256" key="3">
    <source>
        <dbReference type="ARBA" id="ARBA00022475"/>
    </source>
</evidence>
<dbReference type="SUPFAM" id="SSF48317">
    <property type="entry name" value="Acid phosphatase/Vanadium-dependent haloperoxidase"/>
    <property type="match status" value="1"/>
</dbReference>
<feature type="transmembrane region" description="Helical" evidence="7">
    <location>
        <begin position="454"/>
        <end position="471"/>
    </location>
</feature>
<organism evidence="9 10">
    <name type="scientific">Ancylobacter dichloromethanicus</name>
    <dbReference type="NCBI Taxonomy" id="518825"/>
    <lineage>
        <taxon>Bacteria</taxon>
        <taxon>Pseudomonadati</taxon>
        <taxon>Pseudomonadota</taxon>
        <taxon>Alphaproteobacteria</taxon>
        <taxon>Hyphomicrobiales</taxon>
        <taxon>Xanthobacteraceae</taxon>
        <taxon>Ancylobacter</taxon>
    </lineage>
</organism>
<gene>
    <name evidence="9" type="ORF">GCM10017643_03950</name>
</gene>
<sequence length="683" mass="73876">MMTSLVLTIVDFLTAHRHVAYLAVFLLALSESIPIIGAVIPGTVGILALSTLVPSGALVLWPLLAAATFGAVAGDGVSFWLGHRYHREILGLWPLNRHPGLIERSESFFTRHGDKSVFLARFTPGVRAFVPLLAGVLGMPVRRFYAVNVASALAWAPSHILPGVFVGAAFGILGAAAKPLAVLLVVLAAVGWVILHIVRWTLRRGIPLLIIGVERLRGWVGTRDTWLSRNLSSLLDPERHEARTLALLTVLLVGAAWLFFGILEDVVSRDPLVLADSAIYRALQDLRTAPGDAVMIAITELGDTVVVVAVTVIVFLWLAWKRAWRTAAYWLVAIAGASALNTAIKMALHRARPGDLHYSGWSAFSFPSGHSTINLVLYGFLTFLIAREFRSALRVSVALGAATLIFLIGFSRLYLGAHWLSDVLGGLAFGSAWLALLGLSYLRRKVERVEPGGLLAVGCAAVVLAGGFNIYRNHATDSDRYAVKSVLPTMAAAEWWASGWQQLPGRRIDLTGEVEEPLTFQWTGSLRDLQDALLRDGWHTSAAWELLSALSWLTPSADPANLPVVPLFASGRLPSLTLIRPNSVGTPTASRLVLRLWAVDLELTNGQTAPLWIGSVVEERLYRPFSLVSVASTQTDVNAPRQVLAGSLGGGRLVLRAVEMTDADWDGQVLLARQGEAPKTISD</sequence>
<dbReference type="PANTHER" id="PTHR30353:SF15">
    <property type="entry name" value="INNER MEMBRANE PROTEIN YABI"/>
    <property type="match status" value="1"/>
</dbReference>
<dbReference type="Gene3D" id="1.20.144.10">
    <property type="entry name" value="Phosphatidic acid phosphatase type 2/haloperoxidase"/>
    <property type="match status" value="2"/>
</dbReference>
<feature type="transmembrane region" description="Helical" evidence="7">
    <location>
        <begin position="293"/>
        <end position="320"/>
    </location>
</feature>
<comment type="caution">
    <text evidence="9">The sequence shown here is derived from an EMBL/GenBank/DDBJ whole genome shotgun (WGS) entry which is preliminary data.</text>
</comment>
<dbReference type="AlphaFoldDB" id="A0A9W6J6U0"/>
<dbReference type="Proteomes" id="UP001143370">
    <property type="component" value="Unassembled WGS sequence"/>
</dbReference>
<feature type="transmembrane region" description="Helical" evidence="7">
    <location>
        <begin position="327"/>
        <end position="348"/>
    </location>
</feature>
<dbReference type="InterPro" id="IPR032816">
    <property type="entry name" value="VTT_dom"/>
</dbReference>
<feature type="domain" description="Phosphatidic acid phosphatase type 2/haloperoxidase" evidence="8">
    <location>
        <begin position="326"/>
        <end position="438"/>
    </location>
</feature>
<keyword evidence="10" id="KW-1185">Reference proteome</keyword>
<feature type="transmembrane region" description="Helical" evidence="7">
    <location>
        <begin position="59"/>
        <end position="81"/>
    </location>
</feature>
<evidence type="ECO:0000256" key="1">
    <source>
        <dbReference type="ARBA" id="ARBA00004651"/>
    </source>
</evidence>
<accession>A0A9W6J6U0</accession>
<feature type="transmembrane region" description="Helical" evidence="7">
    <location>
        <begin position="423"/>
        <end position="442"/>
    </location>
</feature>
<dbReference type="PANTHER" id="PTHR30353">
    <property type="entry name" value="INNER MEMBRANE PROTEIN DEDA-RELATED"/>
    <property type="match status" value="1"/>
</dbReference>
<dbReference type="Pfam" id="PF14067">
    <property type="entry name" value="LssY_C"/>
    <property type="match status" value="1"/>
</dbReference>
<dbReference type="GO" id="GO:0005886">
    <property type="term" value="C:plasma membrane"/>
    <property type="evidence" value="ECO:0007669"/>
    <property type="project" value="UniProtKB-SubCell"/>
</dbReference>
<feature type="transmembrane region" description="Helical" evidence="7">
    <location>
        <begin position="245"/>
        <end position="263"/>
    </location>
</feature>
<feature type="transmembrane region" description="Helical" evidence="7">
    <location>
        <begin position="368"/>
        <end position="386"/>
    </location>
</feature>
<dbReference type="SMART" id="SM00014">
    <property type="entry name" value="acidPPc"/>
    <property type="match status" value="1"/>
</dbReference>
<reference evidence="9" key="1">
    <citation type="journal article" date="2014" name="Int. J. Syst. Evol. Microbiol.">
        <title>Complete genome sequence of Corynebacterium casei LMG S-19264T (=DSM 44701T), isolated from a smear-ripened cheese.</title>
        <authorList>
            <consortium name="US DOE Joint Genome Institute (JGI-PGF)"/>
            <person name="Walter F."/>
            <person name="Albersmeier A."/>
            <person name="Kalinowski J."/>
            <person name="Ruckert C."/>
        </authorList>
    </citation>
    <scope>NUCLEOTIDE SEQUENCE</scope>
    <source>
        <strain evidence="9">VKM B-2484</strain>
    </source>
</reference>